<dbReference type="InterPro" id="IPR009078">
    <property type="entry name" value="Ferritin-like_SF"/>
</dbReference>
<protein>
    <recommendedName>
        <fullName evidence="3">Ferritin-like domain-containing protein</fullName>
    </recommendedName>
</protein>
<accession>A0A1Z4LYM9</accession>
<keyword evidence="2" id="KW-1185">Reference proteome</keyword>
<dbReference type="Proteomes" id="UP000218418">
    <property type="component" value="Chromosome"/>
</dbReference>
<name>A0A1Z4LYM9_9CYAN</name>
<proteinExistence type="predicted"/>
<dbReference type="AlphaFoldDB" id="A0A1Z4LYM9"/>
<evidence type="ECO:0000313" key="1">
    <source>
        <dbReference type="EMBL" id="BAY86320.1"/>
    </source>
</evidence>
<reference evidence="1 2" key="1">
    <citation type="submission" date="2017-06" db="EMBL/GenBank/DDBJ databases">
        <title>Genome sequencing of cyanobaciteial culture collection at National Institute for Environmental Studies (NIES).</title>
        <authorList>
            <person name="Hirose Y."/>
            <person name="Shimura Y."/>
            <person name="Fujisawa T."/>
            <person name="Nakamura Y."/>
            <person name="Kawachi M."/>
        </authorList>
    </citation>
    <scope>NUCLEOTIDE SEQUENCE [LARGE SCALE GENOMIC DNA]</scope>
    <source>
        <strain evidence="1 2">NIES-267</strain>
    </source>
</reference>
<evidence type="ECO:0000313" key="2">
    <source>
        <dbReference type="Proteomes" id="UP000218418"/>
    </source>
</evidence>
<sequence length="327" mass="38298">MIEIFSKTEPDWVSKTNSDKNYFQIQQRINFLIKHYLAKKELDERLTELPSQFNKPQTRPWKPIDWQSVHREQIIGIDTEVFLSVLVGAMDTEAPIRGYTQTSRQYLEKLHPNMAQYVGGTIDENGKLIEPGLWEKEERQHTPALIKVYQQLTGDKITPKLRTVRGYLPTDNPYEDLYRHGLHRIATEFGATCLYIWLMAHTTGSLQDILEQLAIDEINHMTKFWGFGVWIYPDTSAIKITKTLVKTRHQNYKRNSLVRTLKRMMQTLKWDSWCFSNKISLLFTFSSAIHQLWVWNNTLTPTYLNELFGDTGIQNSKFPTIEPLLTV</sequence>
<organism evidence="1 2">
    <name type="scientific">Calothrix parasitica NIES-267</name>
    <dbReference type="NCBI Taxonomy" id="1973488"/>
    <lineage>
        <taxon>Bacteria</taxon>
        <taxon>Bacillati</taxon>
        <taxon>Cyanobacteriota</taxon>
        <taxon>Cyanophyceae</taxon>
        <taxon>Nostocales</taxon>
        <taxon>Calotrichaceae</taxon>
        <taxon>Calothrix</taxon>
    </lineage>
</organism>
<dbReference type="OrthoDB" id="479408at2"/>
<dbReference type="SUPFAM" id="SSF47240">
    <property type="entry name" value="Ferritin-like"/>
    <property type="match status" value="1"/>
</dbReference>
<evidence type="ECO:0008006" key="3">
    <source>
        <dbReference type="Google" id="ProtNLM"/>
    </source>
</evidence>
<dbReference type="EMBL" id="AP018227">
    <property type="protein sequence ID" value="BAY86320.1"/>
    <property type="molecule type" value="Genomic_DNA"/>
</dbReference>
<gene>
    <name evidence="1" type="ORF">NIES267_58260</name>
</gene>